<feature type="domain" description="PAS" evidence="17">
    <location>
        <begin position="488"/>
        <end position="526"/>
    </location>
</feature>
<dbReference type="SUPFAM" id="SSF103190">
    <property type="entry name" value="Sensory domain-like"/>
    <property type="match status" value="1"/>
</dbReference>
<dbReference type="PROSITE" id="PS50112">
    <property type="entry name" value="PAS"/>
    <property type="match status" value="1"/>
</dbReference>
<evidence type="ECO:0000313" key="20">
    <source>
        <dbReference type="Proteomes" id="UP000005695"/>
    </source>
</evidence>
<evidence type="ECO:0000256" key="2">
    <source>
        <dbReference type="ARBA" id="ARBA00004651"/>
    </source>
</evidence>
<evidence type="ECO:0000256" key="12">
    <source>
        <dbReference type="ARBA" id="ARBA00023012"/>
    </source>
</evidence>
<dbReference type="SMART" id="SM00304">
    <property type="entry name" value="HAMP"/>
    <property type="match status" value="1"/>
</dbReference>
<dbReference type="PRINTS" id="PR00344">
    <property type="entry name" value="BCTRLSENSOR"/>
</dbReference>
<keyword evidence="14" id="KW-0175">Coiled coil</keyword>
<dbReference type="InterPro" id="IPR035965">
    <property type="entry name" value="PAS-like_dom_sf"/>
</dbReference>
<dbReference type="GO" id="GO:0000156">
    <property type="term" value="F:phosphorelay response regulator activity"/>
    <property type="evidence" value="ECO:0007669"/>
    <property type="project" value="TreeGrafter"/>
</dbReference>
<dbReference type="PROSITE" id="PS50885">
    <property type="entry name" value="HAMP"/>
    <property type="match status" value="1"/>
</dbReference>
<evidence type="ECO:0000259" key="17">
    <source>
        <dbReference type="PROSITE" id="PS50112"/>
    </source>
</evidence>
<dbReference type="EMBL" id="AAEW02000006">
    <property type="protein sequence ID" value="EAT16242.1"/>
    <property type="molecule type" value="Genomic_DNA"/>
</dbReference>
<evidence type="ECO:0000256" key="10">
    <source>
        <dbReference type="ARBA" id="ARBA00022840"/>
    </source>
</evidence>
<dbReference type="PANTHER" id="PTHR42878">
    <property type="entry name" value="TWO-COMPONENT HISTIDINE KINASE"/>
    <property type="match status" value="1"/>
</dbReference>
<dbReference type="CDD" id="cd06225">
    <property type="entry name" value="HAMP"/>
    <property type="match status" value="1"/>
</dbReference>
<dbReference type="GO" id="GO:0030295">
    <property type="term" value="F:protein kinase activator activity"/>
    <property type="evidence" value="ECO:0007669"/>
    <property type="project" value="TreeGrafter"/>
</dbReference>
<keyword evidence="13 15" id="KW-0472">Membrane</keyword>
<comment type="subcellular location">
    <subcellularLocation>
        <location evidence="2">Cell membrane</location>
        <topology evidence="2">Multi-pass membrane protein</topology>
    </subcellularLocation>
</comment>
<accession>Q1K0W6</accession>
<dbReference type="InterPro" id="IPR004358">
    <property type="entry name" value="Sig_transdc_His_kin-like_C"/>
</dbReference>
<feature type="coiled-coil region" evidence="14">
    <location>
        <begin position="461"/>
        <end position="488"/>
    </location>
</feature>
<evidence type="ECO:0000256" key="5">
    <source>
        <dbReference type="ARBA" id="ARBA00022553"/>
    </source>
</evidence>
<dbReference type="OrthoDB" id="5437527at2"/>
<dbReference type="GO" id="GO:0000155">
    <property type="term" value="F:phosphorelay sensor kinase activity"/>
    <property type="evidence" value="ECO:0007669"/>
    <property type="project" value="InterPro"/>
</dbReference>
<evidence type="ECO:0000256" key="7">
    <source>
        <dbReference type="ARBA" id="ARBA00022692"/>
    </source>
</evidence>
<dbReference type="InterPro" id="IPR003660">
    <property type="entry name" value="HAMP_dom"/>
</dbReference>
<dbReference type="Gene3D" id="3.30.565.10">
    <property type="entry name" value="Histidine kinase-like ATPase, C-terminal domain"/>
    <property type="match status" value="1"/>
</dbReference>
<dbReference type="EC" id="2.7.13.3" evidence="3"/>
<evidence type="ECO:0000256" key="9">
    <source>
        <dbReference type="ARBA" id="ARBA00022777"/>
    </source>
</evidence>
<evidence type="ECO:0000256" key="3">
    <source>
        <dbReference type="ARBA" id="ARBA00012438"/>
    </source>
</evidence>
<dbReference type="GO" id="GO:0005524">
    <property type="term" value="F:ATP binding"/>
    <property type="evidence" value="ECO:0007669"/>
    <property type="project" value="UniProtKB-KW"/>
</dbReference>
<keyword evidence="6" id="KW-0808">Transferase</keyword>
<evidence type="ECO:0000256" key="14">
    <source>
        <dbReference type="SAM" id="Coils"/>
    </source>
</evidence>
<dbReference type="InterPro" id="IPR050351">
    <property type="entry name" value="BphY/WalK/GraS-like"/>
</dbReference>
<dbReference type="InterPro" id="IPR003594">
    <property type="entry name" value="HATPase_dom"/>
</dbReference>
<dbReference type="PROSITE" id="PS50109">
    <property type="entry name" value="HIS_KIN"/>
    <property type="match status" value="1"/>
</dbReference>
<dbReference type="Pfam" id="PF00512">
    <property type="entry name" value="HisKA"/>
    <property type="match status" value="1"/>
</dbReference>
<dbReference type="RefSeq" id="WP_005999490.1">
    <property type="nucleotide sequence ID" value="NZ_AAEW02000006.1"/>
</dbReference>
<dbReference type="CDD" id="cd00082">
    <property type="entry name" value="HisKA"/>
    <property type="match status" value="1"/>
</dbReference>
<comment type="catalytic activity">
    <reaction evidence="1">
        <text>ATP + protein L-histidine = ADP + protein N-phospho-L-histidine.</text>
        <dbReference type="EC" id="2.7.13.3"/>
    </reaction>
</comment>
<keyword evidence="10" id="KW-0067">ATP-binding</keyword>
<name>Q1K0W6_DESA6</name>
<dbReference type="CDD" id="cd00075">
    <property type="entry name" value="HATPase"/>
    <property type="match status" value="1"/>
</dbReference>
<dbReference type="Proteomes" id="UP000005695">
    <property type="component" value="Unassembled WGS sequence"/>
</dbReference>
<evidence type="ECO:0000256" key="13">
    <source>
        <dbReference type="ARBA" id="ARBA00023136"/>
    </source>
</evidence>
<proteinExistence type="predicted"/>
<feature type="transmembrane region" description="Helical" evidence="15">
    <location>
        <begin position="22"/>
        <end position="41"/>
    </location>
</feature>
<dbReference type="SMART" id="SM00387">
    <property type="entry name" value="HATPase_c"/>
    <property type="match status" value="1"/>
</dbReference>
<dbReference type="GO" id="GO:0007234">
    <property type="term" value="P:osmosensory signaling via phosphorelay pathway"/>
    <property type="evidence" value="ECO:0007669"/>
    <property type="project" value="TreeGrafter"/>
</dbReference>
<dbReference type="CDD" id="cd18774">
    <property type="entry name" value="PDC2_HK_sensor"/>
    <property type="match status" value="1"/>
</dbReference>
<comment type="caution">
    <text evidence="19">The sequence shown here is derived from an EMBL/GenBank/DDBJ whole genome shotgun (WGS) entry which is preliminary data.</text>
</comment>
<feature type="domain" description="Histidine kinase" evidence="16">
    <location>
        <begin position="623"/>
        <end position="830"/>
    </location>
</feature>
<dbReference type="GO" id="GO:0005886">
    <property type="term" value="C:plasma membrane"/>
    <property type="evidence" value="ECO:0007669"/>
    <property type="project" value="UniProtKB-SubCell"/>
</dbReference>
<dbReference type="SUPFAM" id="SSF55785">
    <property type="entry name" value="PYP-like sensor domain (PAS domain)"/>
    <property type="match status" value="1"/>
</dbReference>
<dbReference type="InterPro" id="IPR017232">
    <property type="entry name" value="NtrY"/>
</dbReference>
<dbReference type="SMART" id="SM00388">
    <property type="entry name" value="HisKA"/>
    <property type="match status" value="1"/>
</dbReference>
<dbReference type="SUPFAM" id="SSF158472">
    <property type="entry name" value="HAMP domain-like"/>
    <property type="match status" value="1"/>
</dbReference>
<evidence type="ECO:0000259" key="16">
    <source>
        <dbReference type="PROSITE" id="PS50109"/>
    </source>
</evidence>
<keyword evidence="9 19" id="KW-0418">Kinase</keyword>
<dbReference type="InterPro" id="IPR036097">
    <property type="entry name" value="HisK_dim/P_sf"/>
</dbReference>
<dbReference type="InterPro" id="IPR005467">
    <property type="entry name" value="His_kinase_dom"/>
</dbReference>
<keyword evidence="7 15" id="KW-0812">Transmembrane</keyword>
<keyword evidence="8" id="KW-0547">Nucleotide-binding</keyword>
<feature type="transmembrane region" description="Helical" evidence="15">
    <location>
        <begin position="397"/>
        <end position="415"/>
    </location>
</feature>
<organism evidence="19 20">
    <name type="scientific">Desulfuromonas acetoxidans (strain DSM 684 / 11070)</name>
    <dbReference type="NCBI Taxonomy" id="281689"/>
    <lineage>
        <taxon>Bacteria</taxon>
        <taxon>Pseudomonadati</taxon>
        <taxon>Thermodesulfobacteriota</taxon>
        <taxon>Desulfuromonadia</taxon>
        <taxon>Desulfuromonadales</taxon>
        <taxon>Desulfuromonadaceae</taxon>
        <taxon>Desulfuromonas</taxon>
    </lineage>
</organism>
<protein>
    <recommendedName>
        <fullName evidence="3">histidine kinase</fullName>
        <ecNumber evidence="3">2.7.13.3</ecNumber>
    </recommendedName>
</protein>
<evidence type="ECO:0000256" key="6">
    <source>
        <dbReference type="ARBA" id="ARBA00022679"/>
    </source>
</evidence>
<keyword evidence="20" id="KW-1185">Reference proteome</keyword>
<dbReference type="InterPro" id="IPR029151">
    <property type="entry name" value="Sensor-like_sf"/>
</dbReference>
<sequence length="839" mass="93697">MVFAVPDCYTGAMITLTLHRKILLAFLVLALVPLVLLIISASRSLDSVETLVREEATQALDHQAAQALSLRAQHVALQVADFLSRVEADVDTLALLPVDDKSYQAFYRHHQRRLWQEVTADGQRIYTPVPLYRELVFIGVDGGERLHVLQGQPAPLRDHRLQDGSGESLHAFYRRARQLQGDAVYVSPLIGRHVTREQQLAGHTYQGLIRFYRKVYSLQGDLLGVVMLALDHRHLMEFTRHISSGPQPFVFDARYDEGNYAFMFDRQGWMIAHPKLWDIRGLNASGQWVEAFQGEAVHKDNGRRAYNLFEAGAIHPNYPLVAQQVLSGQSGIADVTNVGGAEKMMAFAPIFYQPRGETGQPVWGGVTIGAEVANFHRAALATSADIRIRFNRFWRQGWALIAATVLVLFVAAHLLSRGISGPLNRLIFSARGVAQGRFAAPLEVHGSDEVATLTEAFNQMVEELHMRRERLARSLQALRRSRSEIRLERNFTHTVMENIDTGIMTVDDLGRVTSMNQAVQKVLGLEGRTLNRSLAQVFDGYPEIAETLCPSVLAADAQQGWSRYYECQRQGRTLTFRLALFPLAPSADNGLILTVEDLTERAQMRTRLARMDRLASLGRLAAGLAHEIRNPLTGISLLLDDLHDRLLHTPKDQELIRRALEEMERLEGLVGDLLKFSRVSASECHPGDVRAVVERTLGLFEQSCERSGISLVRDYAETLPQIALDEQRMQQALLNLLRNAQEAMAEGGTLTVSLLANPEQVCVRVCDTGVGMDDEQRRLIFEPFYTCKKEGNGLGLAIVHNIVAEHDGRIEVTSAPGQGSCFELCFPHLPPHFDAAKDE</sequence>
<feature type="domain" description="HAMP" evidence="18">
    <location>
        <begin position="417"/>
        <end position="469"/>
    </location>
</feature>
<dbReference type="AlphaFoldDB" id="Q1K0W6"/>
<evidence type="ECO:0000256" key="11">
    <source>
        <dbReference type="ARBA" id="ARBA00022989"/>
    </source>
</evidence>
<evidence type="ECO:0000256" key="4">
    <source>
        <dbReference type="ARBA" id="ARBA00022475"/>
    </source>
</evidence>
<dbReference type="PIRSF" id="PIRSF037532">
    <property type="entry name" value="STHK_NtrY"/>
    <property type="match status" value="1"/>
</dbReference>
<dbReference type="Gene3D" id="1.10.287.130">
    <property type="match status" value="1"/>
</dbReference>
<dbReference type="NCBIfam" id="TIGR00229">
    <property type="entry name" value="sensory_box"/>
    <property type="match status" value="1"/>
</dbReference>
<reference evidence="19" key="1">
    <citation type="submission" date="2006-05" db="EMBL/GenBank/DDBJ databases">
        <title>Annotation of the draft genome assembly of Desulfuromonas acetoxidans DSM 684.</title>
        <authorList>
            <consortium name="US DOE Joint Genome Institute (JGI-ORNL)"/>
            <person name="Larimer F."/>
            <person name="Land M."/>
            <person name="Hauser L."/>
        </authorList>
    </citation>
    <scope>NUCLEOTIDE SEQUENCE [LARGE SCALE GENOMIC DNA]</scope>
    <source>
        <strain evidence="19">DSM 684</strain>
    </source>
</reference>
<keyword evidence="11 15" id="KW-1133">Transmembrane helix</keyword>
<dbReference type="InterPro" id="IPR000014">
    <property type="entry name" value="PAS"/>
</dbReference>
<dbReference type="Pfam" id="PF02518">
    <property type="entry name" value="HATPase_c"/>
    <property type="match status" value="1"/>
</dbReference>
<dbReference type="Pfam" id="PF00672">
    <property type="entry name" value="HAMP"/>
    <property type="match status" value="1"/>
</dbReference>
<evidence type="ECO:0000313" key="19">
    <source>
        <dbReference type="EMBL" id="EAT16242.1"/>
    </source>
</evidence>
<dbReference type="SUPFAM" id="SSF55874">
    <property type="entry name" value="ATPase domain of HSP90 chaperone/DNA topoisomerase II/histidine kinase"/>
    <property type="match status" value="1"/>
</dbReference>
<keyword evidence="4" id="KW-1003">Cell membrane</keyword>
<dbReference type="InterPro" id="IPR036890">
    <property type="entry name" value="HATPase_C_sf"/>
</dbReference>
<evidence type="ECO:0000259" key="18">
    <source>
        <dbReference type="PROSITE" id="PS50885"/>
    </source>
</evidence>
<keyword evidence="12" id="KW-0902">Two-component regulatory system</keyword>
<dbReference type="Pfam" id="PF13188">
    <property type="entry name" value="PAS_8"/>
    <property type="match status" value="1"/>
</dbReference>
<reference evidence="19" key="2">
    <citation type="submission" date="2006-05" db="EMBL/GenBank/DDBJ databases">
        <title>Sequencing of the draft genome and assembly of Desulfuromonas acetoxidans DSM 684.</title>
        <authorList>
            <consortium name="US DOE Joint Genome Institute (JGI-PGF)"/>
            <person name="Copeland A."/>
            <person name="Lucas S."/>
            <person name="Lapidus A."/>
            <person name="Barry K."/>
            <person name="Detter J.C."/>
            <person name="Glavina del Rio T."/>
            <person name="Hammon N."/>
            <person name="Israni S."/>
            <person name="Dalin E."/>
            <person name="Tice H."/>
            <person name="Bruce D."/>
            <person name="Pitluck S."/>
            <person name="Richardson P."/>
        </authorList>
    </citation>
    <scope>NUCLEOTIDE SEQUENCE [LARGE SCALE GENOMIC DNA]</scope>
    <source>
        <strain evidence="19">DSM 684</strain>
    </source>
</reference>
<dbReference type="PANTHER" id="PTHR42878:SF7">
    <property type="entry name" value="SENSOR HISTIDINE KINASE GLRK"/>
    <property type="match status" value="1"/>
</dbReference>
<evidence type="ECO:0000256" key="15">
    <source>
        <dbReference type="SAM" id="Phobius"/>
    </source>
</evidence>
<dbReference type="SUPFAM" id="SSF47384">
    <property type="entry name" value="Homodimeric domain of signal transducing histidine kinase"/>
    <property type="match status" value="1"/>
</dbReference>
<evidence type="ECO:0000256" key="1">
    <source>
        <dbReference type="ARBA" id="ARBA00000085"/>
    </source>
</evidence>
<dbReference type="Gene3D" id="6.10.340.10">
    <property type="match status" value="1"/>
</dbReference>
<dbReference type="InterPro" id="IPR003661">
    <property type="entry name" value="HisK_dim/P_dom"/>
</dbReference>
<gene>
    <name evidence="19" type="ORF">Dace_1706</name>
</gene>
<dbReference type="Gene3D" id="3.30.450.20">
    <property type="entry name" value="PAS domain"/>
    <property type="match status" value="2"/>
</dbReference>
<evidence type="ECO:0000256" key="8">
    <source>
        <dbReference type="ARBA" id="ARBA00022741"/>
    </source>
</evidence>
<keyword evidence="5" id="KW-0597">Phosphoprotein</keyword>